<keyword evidence="7" id="KW-1185">Reference proteome</keyword>
<gene>
    <name evidence="6" type="ORF">SAMN05444358_1011511</name>
</gene>
<dbReference type="Pfam" id="PF09360">
    <property type="entry name" value="zf-CDGSH"/>
    <property type="match status" value="2"/>
</dbReference>
<dbReference type="STRING" id="985054.SAMN05444358_1011511"/>
<dbReference type="InterPro" id="IPR018967">
    <property type="entry name" value="FeS-contain_CDGSH-typ"/>
</dbReference>
<dbReference type="InterPro" id="IPR042216">
    <property type="entry name" value="MitoNEET_CISD"/>
</dbReference>
<dbReference type="SMART" id="SM00704">
    <property type="entry name" value="ZnF_CDGSH"/>
    <property type="match status" value="2"/>
</dbReference>
<keyword evidence="3" id="KW-0408">Iron</keyword>
<keyword evidence="4" id="KW-0411">Iron-sulfur</keyword>
<name>A0A1H2VM65_9RHOB</name>
<dbReference type="RefSeq" id="WP_074735706.1">
    <property type="nucleotide sequence ID" value="NZ_FNNP01000001.1"/>
</dbReference>
<protein>
    <submittedName>
        <fullName evidence="6">Iron-binding zinc finger CDGSH type</fullName>
    </submittedName>
</protein>
<dbReference type="GO" id="GO:0051537">
    <property type="term" value="F:2 iron, 2 sulfur cluster binding"/>
    <property type="evidence" value="ECO:0007669"/>
    <property type="project" value="UniProtKB-KW"/>
</dbReference>
<organism evidence="6 7">
    <name type="scientific">Ruegeria halocynthiae</name>
    <dbReference type="NCBI Taxonomy" id="985054"/>
    <lineage>
        <taxon>Bacteria</taxon>
        <taxon>Pseudomonadati</taxon>
        <taxon>Pseudomonadota</taxon>
        <taxon>Alphaproteobacteria</taxon>
        <taxon>Rhodobacterales</taxon>
        <taxon>Roseobacteraceae</taxon>
        <taxon>Ruegeria</taxon>
    </lineage>
</organism>
<reference evidence="7" key="1">
    <citation type="submission" date="2016-10" db="EMBL/GenBank/DDBJ databases">
        <authorList>
            <person name="Varghese N."/>
            <person name="Submissions S."/>
        </authorList>
    </citation>
    <scope>NUCLEOTIDE SEQUENCE [LARGE SCALE GENOMIC DNA]</scope>
    <source>
        <strain evidence="7">DSM 27839</strain>
    </source>
</reference>
<dbReference type="GO" id="GO:0046872">
    <property type="term" value="F:metal ion binding"/>
    <property type="evidence" value="ECO:0007669"/>
    <property type="project" value="UniProtKB-KW"/>
</dbReference>
<accession>A0A1H2VM65</accession>
<proteinExistence type="predicted"/>
<evidence type="ECO:0000256" key="1">
    <source>
        <dbReference type="ARBA" id="ARBA00022714"/>
    </source>
</evidence>
<dbReference type="EMBL" id="FNNP01000001">
    <property type="protein sequence ID" value="SDW68959.1"/>
    <property type="molecule type" value="Genomic_DNA"/>
</dbReference>
<dbReference type="InterPro" id="IPR052950">
    <property type="entry name" value="CISD"/>
</dbReference>
<sequence length="80" mass="8745">MSDAPTIAQKSPYPIEVTEGKTYFWCACGKSQRQPFCDGSHKGTAFEPVKYTAEASKKVFFCGCKHSAKPPLCDGTHAKL</sequence>
<feature type="domain" description="Iron-binding zinc finger CDGSH type" evidence="5">
    <location>
        <begin position="10"/>
        <end position="47"/>
    </location>
</feature>
<feature type="domain" description="Iron-binding zinc finger CDGSH type" evidence="5">
    <location>
        <begin position="48"/>
        <end position="79"/>
    </location>
</feature>
<keyword evidence="2" id="KW-0479">Metal-binding</keyword>
<evidence type="ECO:0000313" key="7">
    <source>
        <dbReference type="Proteomes" id="UP000183400"/>
    </source>
</evidence>
<keyword evidence="1" id="KW-0001">2Fe-2S</keyword>
<dbReference type="PANTHER" id="PTHR46491">
    <property type="entry name" value="CDGSH IRON SULFUR DOMAIN PROTEIN HOMOLOG"/>
    <property type="match status" value="1"/>
</dbReference>
<dbReference type="OrthoDB" id="9795032at2"/>
<dbReference type="PANTHER" id="PTHR46491:SF3">
    <property type="entry name" value="CDGSH IRON-SULFUR DOMAIN-CONTAINING PROTEIN 3, MITOCHONDRIAL"/>
    <property type="match status" value="1"/>
</dbReference>
<evidence type="ECO:0000256" key="4">
    <source>
        <dbReference type="ARBA" id="ARBA00023014"/>
    </source>
</evidence>
<dbReference type="GO" id="GO:0005737">
    <property type="term" value="C:cytoplasm"/>
    <property type="evidence" value="ECO:0007669"/>
    <property type="project" value="UniProtKB-ARBA"/>
</dbReference>
<dbReference type="Gene3D" id="3.40.5.90">
    <property type="entry name" value="CDGSH iron-sulfur domain, mitoNEET-type"/>
    <property type="match status" value="2"/>
</dbReference>
<evidence type="ECO:0000259" key="5">
    <source>
        <dbReference type="SMART" id="SM00704"/>
    </source>
</evidence>
<dbReference type="AlphaFoldDB" id="A0A1H2VM65"/>
<evidence type="ECO:0000256" key="3">
    <source>
        <dbReference type="ARBA" id="ARBA00023004"/>
    </source>
</evidence>
<evidence type="ECO:0000313" key="6">
    <source>
        <dbReference type="EMBL" id="SDW68959.1"/>
    </source>
</evidence>
<dbReference type="Proteomes" id="UP000183400">
    <property type="component" value="Unassembled WGS sequence"/>
</dbReference>
<evidence type="ECO:0000256" key="2">
    <source>
        <dbReference type="ARBA" id="ARBA00022723"/>
    </source>
</evidence>